<dbReference type="Pfam" id="PF09949">
    <property type="entry name" value="APP1_cat"/>
    <property type="match status" value="1"/>
</dbReference>
<dbReference type="EMBL" id="JAFIMR010000038">
    <property type="protein sequence ID" value="KAI1857982.1"/>
    <property type="molecule type" value="Genomic_DNA"/>
</dbReference>
<gene>
    <name evidence="3" type="ORF">JX265_011012</name>
</gene>
<dbReference type="GO" id="GO:0030479">
    <property type="term" value="C:actin cortical patch"/>
    <property type="evidence" value="ECO:0007669"/>
    <property type="project" value="TreeGrafter"/>
</dbReference>
<keyword evidence="4" id="KW-1185">Reference proteome</keyword>
<reference evidence="3" key="1">
    <citation type="submission" date="2021-03" db="EMBL/GenBank/DDBJ databases">
        <title>Revisited historic fungal species revealed as producer of novel bioactive compounds through whole genome sequencing and comparative genomics.</title>
        <authorList>
            <person name="Vignolle G.A."/>
            <person name="Hochenegger N."/>
            <person name="Mach R.L."/>
            <person name="Mach-Aigner A.R."/>
            <person name="Javad Rahimi M."/>
            <person name="Salim K.A."/>
            <person name="Chan C.M."/>
            <person name="Lim L.B.L."/>
            <person name="Cai F."/>
            <person name="Druzhinina I.S."/>
            <person name="U'Ren J.M."/>
            <person name="Derntl C."/>
        </authorList>
    </citation>
    <scope>NUCLEOTIDE SEQUENCE</scope>
    <source>
        <strain evidence="3">TUCIM 5799</strain>
    </source>
</reference>
<comment type="caution">
    <text evidence="3">The sequence shown here is derived from an EMBL/GenBank/DDBJ whole genome shotgun (WGS) entry which is preliminary data.</text>
</comment>
<dbReference type="GO" id="GO:0008195">
    <property type="term" value="F:phosphatidate phosphatase activity"/>
    <property type="evidence" value="ECO:0007669"/>
    <property type="project" value="InterPro"/>
</dbReference>
<proteinExistence type="predicted"/>
<feature type="signal peptide" evidence="1">
    <location>
        <begin position="1"/>
        <end position="19"/>
    </location>
</feature>
<evidence type="ECO:0000313" key="3">
    <source>
        <dbReference type="EMBL" id="KAI1857982.1"/>
    </source>
</evidence>
<protein>
    <recommendedName>
        <fullName evidence="2">Phosphatidate phosphatase APP1 catalytic domain-containing protein</fullName>
    </recommendedName>
</protein>
<feature type="domain" description="Phosphatidate phosphatase APP1 catalytic" evidence="2">
    <location>
        <begin position="262"/>
        <end position="406"/>
    </location>
</feature>
<feature type="chain" id="PRO_5040252998" description="Phosphatidate phosphatase APP1 catalytic domain-containing protein" evidence="1">
    <location>
        <begin position="20"/>
        <end position="497"/>
    </location>
</feature>
<accession>A0A9P9WDF3</accession>
<dbReference type="PANTHER" id="PTHR28208:SF2">
    <property type="entry name" value="PHOSPHATIDATE PHOSPHATASE APP1 CATALYTIC DOMAIN-CONTAINING PROTEIN"/>
    <property type="match status" value="1"/>
</dbReference>
<organism evidence="3 4">
    <name type="scientific">Neoarthrinium moseri</name>
    <dbReference type="NCBI Taxonomy" id="1658444"/>
    <lineage>
        <taxon>Eukaryota</taxon>
        <taxon>Fungi</taxon>
        <taxon>Dikarya</taxon>
        <taxon>Ascomycota</taxon>
        <taxon>Pezizomycotina</taxon>
        <taxon>Sordariomycetes</taxon>
        <taxon>Xylariomycetidae</taxon>
        <taxon>Amphisphaeriales</taxon>
        <taxon>Apiosporaceae</taxon>
        <taxon>Neoarthrinium</taxon>
    </lineage>
</organism>
<evidence type="ECO:0000313" key="4">
    <source>
        <dbReference type="Proteomes" id="UP000829685"/>
    </source>
</evidence>
<dbReference type="InterPro" id="IPR019236">
    <property type="entry name" value="APP1_cat"/>
</dbReference>
<dbReference type="InterPro" id="IPR052935">
    <property type="entry name" value="Mg2+_PAP"/>
</dbReference>
<evidence type="ECO:0000259" key="2">
    <source>
        <dbReference type="Pfam" id="PF09949"/>
    </source>
</evidence>
<dbReference type="Proteomes" id="UP000829685">
    <property type="component" value="Unassembled WGS sequence"/>
</dbReference>
<sequence>MATLRTVLPVWALAAIAAAVPAPEPVPHPMITPAPERRALDPGSYINSVISNIGSGVSSYVASGVPQFFQDFPTGDAVESSLGINNDDLKATPTQVLNIPGYGNWTNDGWNVRVHGNVFKQPNISQDDVDDLANKFLIGTDIQDLPEDQQNQARNLTRSIFVVQQEDLNVTINFENDVSVEPDASGGVINAEGGAQTIQLPYKTTDQGDFDTFVVLANTTGPNGGHLIAGNATSSIQSLNMYANGTNTGNATAYLVPPEGLTIISDIDDILRITKIYDPKEGLLNSFARAFTPWENMPEIYANWSASIPDFHFHYLTTTPEQVTRNYMEFIYKTYPLGSFDTRPLNFSDVSATLSIRRFLLDKIFQTFPQRKFVLMGDTTNSDVMKAYPALAKDYPGQVQCIFLRNTSATDSTDLFPYDTSGFEGLDQKQYMFFIHANDLTNLDVVGGNCYNATIPQNVTFGYQGYGFGNSASSRAFGGSSATALIIAWFSLAVLLF</sequence>
<dbReference type="OrthoDB" id="414243at2759"/>
<dbReference type="AlphaFoldDB" id="A0A9P9WDF3"/>
<evidence type="ECO:0000256" key="1">
    <source>
        <dbReference type="SAM" id="SignalP"/>
    </source>
</evidence>
<keyword evidence="1" id="KW-0732">Signal</keyword>
<name>A0A9P9WDF3_9PEZI</name>
<dbReference type="PANTHER" id="PTHR28208">
    <property type="entry name" value="PHOSPHATIDATE PHOSPHATASE APP1"/>
    <property type="match status" value="1"/>
</dbReference>